<dbReference type="GO" id="GO:0007018">
    <property type="term" value="P:microtubule-based movement"/>
    <property type="evidence" value="ECO:0007669"/>
    <property type="project" value="InterPro"/>
</dbReference>
<evidence type="ECO:0000256" key="9">
    <source>
        <dbReference type="ARBA" id="ARBA00023054"/>
    </source>
</evidence>
<evidence type="ECO:0000256" key="5">
    <source>
        <dbReference type="ARBA" id="ARBA00022553"/>
    </source>
</evidence>
<name>A0A9D4AQF5_9SAUR</name>
<dbReference type="InterPro" id="IPR001752">
    <property type="entry name" value="Kinesin_motor_dom"/>
</dbReference>
<comment type="caution">
    <text evidence="20">The sequence shown here is derived from an EMBL/GenBank/DDBJ whole genome shotgun (WGS) entry which is preliminary data.</text>
</comment>
<accession>A0A9D4AQF5</accession>
<feature type="domain" description="FHA" evidence="18">
    <location>
        <begin position="841"/>
        <end position="892"/>
    </location>
</feature>
<keyword evidence="6" id="KW-0493">Microtubule</keyword>
<proteinExistence type="inferred from homology"/>
<evidence type="ECO:0000313" key="21">
    <source>
        <dbReference type="Proteomes" id="UP000827986"/>
    </source>
</evidence>
<evidence type="ECO:0000256" key="3">
    <source>
        <dbReference type="ARBA" id="ARBA00004214"/>
    </source>
</evidence>
<dbReference type="PANTHER" id="PTHR47117:SF7">
    <property type="entry name" value="KINESIN-LIKE PROTEIN KIF14"/>
    <property type="match status" value="1"/>
</dbReference>
<feature type="coiled-coil region" evidence="16">
    <location>
        <begin position="945"/>
        <end position="1037"/>
    </location>
</feature>
<dbReference type="PANTHER" id="PTHR47117">
    <property type="entry name" value="STAR-RELATED LIPID TRANSFER PROTEIN 9"/>
    <property type="match status" value="1"/>
</dbReference>
<keyword evidence="10 15" id="KW-0505">Motor protein</keyword>
<comment type="similarity">
    <text evidence="15">Belongs to the TRAFAC class myosin-kinesin ATPase superfamily. Kinesin family.</text>
</comment>
<evidence type="ECO:0000256" key="2">
    <source>
        <dbReference type="ARBA" id="ARBA00004186"/>
    </source>
</evidence>
<dbReference type="InterPro" id="IPR027417">
    <property type="entry name" value="P-loop_NTPase"/>
</dbReference>
<dbReference type="InterPro" id="IPR019821">
    <property type="entry name" value="Kinesin_motor_CS"/>
</dbReference>
<dbReference type="FunFam" id="2.60.200.20:FF:000020">
    <property type="entry name" value="Kinesin family member 14"/>
    <property type="match status" value="1"/>
</dbReference>
<dbReference type="CDD" id="cd22707">
    <property type="entry name" value="FHA_KIF14"/>
    <property type="match status" value="1"/>
</dbReference>
<evidence type="ECO:0000259" key="19">
    <source>
        <dbReference type="PROSITE" id="PS50067"/>
    </source>
</evidence>
<evidence type="ECO:0000256" key="4">
    <source>
        <dbReference type="ARBA" id="ARBA00022490"/>
    </source>
</evidence>
<keyword evidence="4" id="KW-0963">Cytoplasm</keyword>
<dbReference type="InterPro" id="IPR008984">
    <property type="entry name" value="SMAD_FHA_dom_sf"/>
</dbReference>
<dbReference type="GO" id="GO:0005524">
    <property type="term" value="F:ATP binding"/>
    <property type="evidence" value="ECO:0007669"/>
    <property type="project" value="UniProtKB-UniRule"/>
</dbReference>
<comment type="subunit">
    <text evidence="13">Directly interacts with PRC1 within a complex also containing KIF4A, KIF20A and KIF23; targets to the central spindle. Directly interacts with CIT depending on the activation state of the kinase (stronger interaction with the kinase-dead form); targets to the midbody. Interacts with ARRB2; the interaction is detected in the nucleus upon OR1D2 stimulation. Interacts with AKT1; the interaction is detected in the plasma membrane upon INS stimulation and promotes AKT1 phosphorylation. Interacts with SVIL; at midbody during cytokinesis. Interacts with RADIL (via PDZ domain); recruits RADIL to the microtubule network restricting RADIL from interaction with activated RAP1A.</text>
</comment>
<dbReference type="GO" id="GO:0003777">
    <property type="term" value="F:microtubule motor activity"/>
    <property type="evidence" value="ECO:0007669"/>
    <property type="project" value="InterPro"/>
</dbReference>
<dbReference type="PROSITE" id="PS50067">
    <property type="entry name" value="KINESIN_MOTOR_2"/>
    <property type="match status" value="1"/>
</dbReference>
<dbReference type="PROSITE" id="PS00411">
    <property type="entry name" value="KINESIN_MOTOR_1"/>
    <property type="match status" value="1"/>
</dbReference>
<dbReference type="InterPro" id="IPR056523">
    <property type="entry name" value="4HB_KIF14"/>
</dbReference>
<evidence type="ECO:0000256" key="11">
    <source>
        <dbReference type="ARBA" id="ARBA00023212"/>
    </source>
</evidence>
<sequence length="1669" mass="187524">MPIYTVPTRNHTEVLGVSSFQKNPPQNTFPKSNRFGQQLKSQVPEDEKDNSLSLSLTKTKEINRTYVISACKNAGDTSVTFKPEGRLTLQRRTGASKISSSIDKQLEEKTAQDIESTQTDGRLTLKRRLGTGSIEKHKTNKNSEPGIENRDSVVAQTNNKNGFPPDISTNNTHYIKSSTQLVEGQMNEKRCSDLKNKDSLANLNGSSGNGNSKCLKYRTTIADAKIQNDVPRSAHLIATKLVNRTPGVKLNEKDNFNELTGKERIQNSVAKYGSLEKQRTPRKGGTTEGTKATPMRGTLQDAKSPAMPTLKNRTPCLQVIQKKNTNASSSLSIHRSARAEGSQIFMRPAALKVETVAQNTCIEENPLKVENSKVTVAVRVRPFSDRERKEKAFQVVSMSGLETVVRHPETKQVYDFIYDFSFWSFDHCHPNFASQETIYKALAVPLLERAFEGYNTCLFAYGQTGSGKSYTMMGFGEELGIIPRFCEDLFTQIAQMDTQQNLYHLEMSYFEVYNEKIHDLLIFKAENGQKKQPLRVREHPVLGPYVEDLTANMVSSYSDIQSWLELGNKQRATAATGMNDKSSRSHSVFTLVMTQTKTEFVEEEGHDHRITSRINLIDLAGSERCSPSQTSEERLKEGVSINKSLLTLGKVISALSEQSQNRKKAFIPYRESVLTWLLKESLGGNSKTTMIATISPAASNVEETLSTLRYAKQARLIINVAKVNEDVNAKLIRELKAEIEKLKAARKSTLNRDPEKYRQYLQEITSLRVKLHQQERDMAEMQRAWKEKFEQAEQRKFEETKELQKAGITFKMDNRLPNLVNLNEDPQLSEMLLYMIKEGQTTVGKYKPNSHHDIQLSGVLIADDHCIIKNVDGRVSITPLGEAKTYVNGKHISEPTVMHHGDRVILGGDHYFRFNHPVEVQKVKRPSCGTTLSCDGPKDFEFAKNELLVAQRSQLESEIEAARLKAKEEMMQGIQVAKEMAQQELISQKKVYESKIKSLEAELREESHKKQIQEMNHQQTANKIQELEKAKQHLELEVCFSKKRLEMETLATRQALEDHTIRHAKILEALEAEKQKIAKEIETLQQNRGNGNKTITIKPNWNSMKLSLMIQEANTISSKLGKHTVFCRHDISEQGNGTGPSVKVLVRNLKLGIATFWSLEKFEYKLAAMKELYESNGSNKADDVFYDPADEWEPDLTTTSVSSFSKRRSRSFMKNRRISGCLSDIKLQPIQTLHTSHLSGSVNKSSSICSGSSESFLPGICKELIGSALDLLGQIHEEEKSIANSLLTNLLTIYTGVTAISNAYEQQDEESQDNFFLLDRATQSCSIRITSAFEQLVVLTELWLNSFQKCTDSLKIDDELRLGVKNLGGYLQLLLQGCCSDISSMVTEAHNKIIQIVKQAGKHVGHLTAFIGSDLHLSEETKEGATISQEDFILAIYDGVGSGLKSLLDSVQKKTREMQKELLKQYPQNEVQNQIKNNAVAFARSLENTISDCKKREMGTQLTKEKSAHQELKKATNLASEYLELEQCIDKVCQIITTSLQGSYRNTTQLRSYTEKICILAGHFNNYCTSFSLPSASANSPTCGTTTSFMVTSELDSLAKSLIISFELEQGHNSLASQTICMQKTKTEEKQLETGESTWKQKGVPKREYKLQPPATSSGKLSPSGIQWV</sequence>
<dbReference type="GO" id="GO:0005634">
    <property type="term" value="C:nucleus"/>
    <property type="evidence" value="ECO:0007669"/>
    <property type="project" value="UniProtKB-SubCell"/>
</dbReference>
<feature type="region of interest" description="Disordered" evidence="17">
    <location>
        <begin position="272"/>
        <end position="310"/>
    </location>
</feature>
<feature type="region of interest" description="Disordered" evidence="17">
    <location>
        <begin position="1631"/>
        <end position="1669"/>
    </location>
</feature>
<dbReference type="OrthoDB" id="3176171at2759"/>
<evidence type="ECO:0000256" key="6">
    <source>
        <dbReference type="ARBA" id="ARBA00022701"/>
    </source>
</evidence>
<dbReference type="SMART" id="SM00240">
    <property type="entry name" value="FHA"/>
    <property type="match status" value="1"/>
</dbReference>
<feature type="coiled-coil region" evidence="16">
    <location>
        <begin position="728"/>
        <end position="784"/>
    </location>
</feature>
<evidence type="ECO:0000256" key="14">
    <source>
        <dbReference type="ARBA" id="ARBA00073220"/>
    </source>
</evidence>
<evidence type="ECO:0000256" key="7">
    <source>
        <dbReference type="ARBA" id="ARBA00022741"/>
    </source>
</evidence>
<gene>
    <name evidence="20" type="ORF">KIL84_016091</name>
</gene>
<dbReference type="Proteomes" id="UP000827986">
    <property type="component" value="Unassembled WGS sequence"/>
</dbReference>
<feature type="domain" description="Kinesin motor" evidence="19">
    <location>
        <begin position="373"/>
        <end position="717"/>
    </location>
</feature>
<evidence type="ECO:0000256" key="13">
    <source>
        <dbReference type="ARBA" id="ARBA00064520"/>
    </source>
</evidence>
<keyword evidence="12" id="KW-0539">Nucleus</keyword>
<dbReference type="InterPro" id="IPR032405">
    <property type="entry name" value="Kinesin_assoc"/>
</dbReference>
<dbReference type="SUPFAM" id="SSF49879">
    <property type="entry name" value="SMAD/FHA domain"/>
    <property type="match status" value="1"/>
</dbReference>
<dbReference type="Pfam" id="PF00498">
    <property type="entry name" value="FHA"/>
    <property type="match status" value="1"/>
</dbReference>
<dbReference type="Pfam" id="PF00225">
    <property type="entry name" value="Kinesin"/>
    <property type="match status" value="1"/>
</dbReference>
<dbReference type="Pfam" id="PF23313">
    <property type="entry name" value="4HB_KIF14"/>
    <property type="match status" value="1"/>
</dbReference>
<keyword evidence="5" id="KW-0597">Phosphoprotein</keyword>
<dbReference type="InterPro" id="IPR036961">
    <property type="entry name" value="Kinesin_motor_dom_sf"/>
</dbReference>
<dbReference type="Gene3D" id="2.60.200.20">
    <property type="match status" value="1"/>
</dbReference>
<dbReference type="EMBL" id="JAHDVG010000487">
    <property type="protein sequence ID" value="KAH1166919.1"/>
    <property type="molecule type" value="Genomic_DNA"/>
</dbReference>
<dbReference type="GO" id="GO:0008017">
    <property type="term" value="F:microtubule binding"/>
    <property type="evidence" value="ECO:0007669"/>
    <property type="project" value="InterPro"/>
</dbReference>
<dbReference type="Pfam" id="PF16183">
    <property type="entry name" value="Kinesin_assoc"/>
    <property type="match status" value="1"/>
</dbReference>
<evidence type="ECO:0000313" key="20">
    <source>
        <dbReference type="EMBL" id="KAH1166919.1"/>
    </source>
</evidence>
<evidence type="ECO:0000256" key="17">
    <source>
        <dbReference type="SAM" id="MobiDB-lite"/>
    </source>
</evidence>
<keyword evidence="8 15" id="KW-0067">ATP-binding</keyword>
<keyword evidence="9 16" id="KW-0175">Coiled coil</keyword>
<dbReference type="GO" id="GO:0043066">
    <property type="term" value="P:negative regulation of apoptotic process"/>
    <property type="evidence" value="ECO:0007669"/>
    <property type="project" value="UniProtKB-ARBA"/>
</dbReference>
<evidence type="ECO:0000256" key="1">
    <source>
        <dbReference type="ARBA" id="ARBA00004123"/>
    </source>
</evidence>
<dbReference type="PROSITE" id="PS50006">
    <property type="entry name" value="FHA_DOMAIN"/>
    <property type="match status" value="1"/>
</dbReference>
<dbReference type="GO" id="GO:0005819">
    <property type="term" value="C:spindle"/>
    <property type="evidence" value="ECO:0007669"/>
    <property type="project" value="UniProtKB-SubCell"/>
</dbReference>
<feature type="compositionally biased region" description="Polar residues" evidence="17">
    <location>
        <begin position="1654"/>
        <end position="1669"/>
    </location>
</feature>
<dbReference type="GO" id="GO:0030496">
    <property type="term" value="C:midbody"/>
    <property type="evidence" value="ECO:0007669"/>
    <property type="project" value="UniProtKB-SubCell"/>
</dbReference>
<feature type="binding site" evidence="15">
    <location>
        <begin position="462"/>
        <end position="469"/>
    </location>
    <ligand>
        <name>ATP</name>
        <dbReference type="ChEBI" id="CHEBI:30616"/>
    </ligand>
</feature>
<comment type="subcellular location">
    <subcellularLocation>
        <location evidence="2">Cytoplasm</location>
        <location evidence="2">Cytoskeleton</location>
        <location evidence="2">Spindle</location>
    </subcellularLocation>
    <subcellularLocation>
        <location evidence="3">Midbody</location>
    </subcellularLocation>
    <subcellularLocation>
        <location evidence="1">Nucleus</location>
    </subcellularLocation>
</comment>
<dbReference type="CDD" id="cd01365">
    <property type="entry name" value="KISc_KIF1A_KIF1B"/>
    <property type="match status" value="1"/>
</dbReference>
<keyword evidence="11" id="KW-0206">Cytoskeleton</keyword>
<evidence type="ECO:0000259" key="18">
    <source>
        <dbReference type="PROSITE" id="PS50006"/>
    </source>
</evidence>
<reference evidence="20" key="1">
    <citation type="submission" date="2021-09" db="EMBL/GenBank/DDBJ databases">
        <title>The genome of Mauremys mutica provides insights into the evolution of semi-aquatic lifestyle.</title>
        <authorList>
            <person name="Gong S."/>
            <person name="Gao Y."/>
        </authorList>
    </citation>
    <scope>NUCLEOTIDE SEQUENCE</scope>
    <source>
        <strain evidence="20">MM-2020</strain>
        <tissue evidence="20">Muscle</tissue>
    </source>
</reference>
<evidence type="ECO:0000256" key="16">
    <source>
        <dbReference type="SAM" id="Coils"/>
    </source>
</evidence>
<organism evidence="20 21">
    <name type="scientific">Mauremys mutica</name>
    <name type="common">yellowpond turtle</name>
    <dbReference type="NCBI Taxonomy" id="74926"/>
    <lineage>
        <taxon>Eukaryota</taxon>
        <taxon>Metazoa</taxon>
        <taxon>Chordata</taxon>
        <taxon>Craniata</taxon>
        <taxon>Vertebrata</taxon>
        <taxon>Euteleostomi</taxon>
        <taxon>Archelosauria</taxon>
        <taxon>Testudinata</taxon>
        <taxon>Testudines</taxon>
        <taxon>Cryptodira</taxon>
        <taxon>Durocryptodira</taxon>
        <taxon>Testudinoidea</taxon>
        <taxon>Geoemydidae</taxon>
        <taxon>Geoemydinae</taxon>
        <taxon>Mauremys</taxon>
    </lineage>
</organism>
<dbReference type="GO" id="GO:0005874">
    <property type="term" value="C:microtubule"/>
    <property type="evidence" value="ECO:0007669"/>
    <property type="project" value="UniProtKB-KW"/>
</dbReference>
<protein>
    <recommendedName>
        <fullName evidence="14">Kinesin-like protein KIF14</fullName>
    </recommendedName>
</protein>
<evidence type="ECO:0000256" key="8">
    <source>
        <dbReference type="ARBA" id="ARBA00022840"/>
    </source>
</evidence>
<keyword evidence="21" id="KW-1185">Reference proteome</keyword>
<dbReference type="Gene3D" id="3.40.850.10">
    <property type="entry name" value="Kinesin motor domain"/>
    <property type="match status" value="1"/>
</dbReference>
<dbReference type="PRINTS" id="PR00380">
    <property type="entry name" value="KINESINHEAVY"/>
</dbReference>
<dbReference type="InterPro" id="IPR000253">
    <property type="entry name" value="FHA_dom"/>
</dbReference>
<evidence type="ECO:0000256" key="15">
    <source>
        <dbReference type="PROSITE-ProRule" id="PRU00283"/>
    </source>
</evidence>
<dbReference type="SMART" id="SM00129">
    <property type="entry name" value="KISc"/>
    <property type="match status" value="1"/>
</dbReference>
<dbReference type="SUPFAM" id="SSF52540">
    <property type="entry name" value="P-loop containing nucleoside triphosphate hydrolases"/>
    <property type="match status" value="1"/>
</dbReference>
<dbReference type="FunFam" id="3.40.850.10:FF:000042">
    <property type="entry name" value="Kinesin family member 14"/>
    <property type="match status" value="1"/>
</dbReference>
<evidence type="ECO:0000256" key="10">
    <source>
        <dbReference type="ARBA" id="ARBA00023175"/>
    </source>
</evidence>
<evidence type="ECO:0000256" key="12">
    <source>
        <dbReference type="ARBA" id="ARBA00023242"/>
    </source>
</evidence>
<keyword evidence="7 15" id="KW-0547">Nucleotide-binding</keyword>